<evidence type="ECO:0000313" key="4">
    <source>
        <dbReference type="Proteomes" id="UP001273505"/>
    </source>
</evidence>
<dbReference type="RefSeq" id="WP_302723438.1">
    <property type="nucleotide sequence ID" value="NZ_JAULRU010000617.1"/>
</dbReference>
<organism evidence="3 4">
    <name type="scientific">Gilvimarinus gilvus</name>
    <dbReference type="NCBI Taxonomy" id="3058038"/>
    <lineage>
        <taxon>Bacteria</taxon>
        <taxon>Pseudomonadati</taxon>
        <taxon>Pseudomonadota</taxon>
        <taxon>Gammaproteobacteria</taxon>
        <taxon>Cellvibrionales</taxon>
        <taxon>Cellvibrionaceae</taxon>
        <taxon>Gilvimarinus</taxon>
    </lineage>
</organism>
<proteinExistence type="predicted"/>
<gene>
    <name evidence="3" type="ORF">SCD92_06195</name>
</gene>
<dbReference type="Pfam" id="PF04264">
    <property type="entry name" value="YceI"/>
    <property type="match status" value="1"/>
</dbReference>
<dbReference type="InterPro" id="IPR036761">
    <property type="entry name" value="TTHA0802/YceI-like_sf"/>
</dbReference>
<dbReference type="SMART" id="SM00867">
    <property type="entry name" value="YceI"/>
    <property type="match status" value="1"/>
</dbReference>
<sequence length="192" mass="20945">MSTTRLVLTSLITLSSIALQAAEVPLTGSYVLDASHTHVGFAVSHMGYSDVVGRFNQLEGQVKVDANGSADVEIVIDAASLDTNHNKRDDHLRSPDFFDAKQFPTITFSGQTQLNQDRSPTQFEGQLQLLGKSHPVTLAISKGKEGEDPWGLYRIGYKASTTIKRSDFDMNFMQGGIGDEVTLTINLEAVKQ</sequence>
<feature type="domain" description="Lipid/polyisoprenoid-binding YceI-like" evidence="2">
    <location>
        <begin position="29"/>
        <end position="190"/>
    </location>
</feature>
<dbReference type="InterPro" id="IPR007372">
    <property type="entry name" value="Lipid/polyisoprenoid-bd_YceI"/>
</dbReference>
<dbReference type="Proteomes" id="UP001273505">
    <property type="component" value="Unassembled WGS sequence"/>
</dbReference>
<dbReference type="Gene3D" id="2.40.128.110">
    <property type="entry name" value="Lipid/polyisoprenoid-binding, YceI-like"/>
    <property type="match status" value="1"/>
</dbReference>
<comment type="caution">
    <text evidence="3">The sequence shown here is derived from an EMBL/GenBank/DDBJ whole genome shotgun (WGS) entry which is preliminary data.</text>
</comment>
<dbReference type="PANTHER" id="PTHR34406">
    <property type="entry name" value="PROTEIN YCEI"/>
    <property type="match status" value="1"/>
</dbReference>
<dbReference type="PANTHER" id="PTHR34406:SF1">
    <property type="entry name" value="PROTEIN YCEI"/>
    <property type="match status" value="1"/>
</dbReference>
<accession>A0ABU4RWB8</accession>
<protein>
    <submittedName>
        <fullName evidence="3">YceI family protein</fullName>
    </submittedName>
</protein>
<name>A0ABU4RWB8_9GAMM</name>
<keyword evidence="1" id="KW-0732">Signal</keyword>
<dbReference type="EMBL" id="JAXAFO010000008">
    <property type="protein sequence ID" value="MDX6848944.1"/>
    <property type="molecule type" value="Genomic_DNA"/>
</dbReference>
<evidence type="ECO:0000313" key="3">
    <source>
        <dbReference type="EMBL" id="MDX6848944.1"/>
    </source>
</evidence>
<keyword evidence="4" id="KW-1185">Reference proteome</keyword>
<feature type="signal peptide" evidence="1">
    <location>
        <begin position="1"/>
        <end position="21"/>
    </location>
</feature>
<feature type="chain" id="PRO_5047455469" evidence="1">
    <location>
        <begin position="22"/>
        <end position="192"/>
    </location>
</feature>
<evidence type="ECO:0000256" key="1">
    <source>
        <dbReference type="SAM" id="SignalP"/>
    </source>
</evidence>
<reference evidence="3 4" key="1">
    <citation type="submission" date="2023-11" db="EMBL/GenBank/DDBJ databases">
        <title>Gilvimarinus fulvus sp. nov., isolated from the surface of Kelp.</title>
        <authorList>
            <person name="Sun Y.Y."/>
            <person name="Gong Y."/>
            <person name="Du Z.J."/>
        </authorList>
    </citation>
    <scope>NUCLEOTIDE SEQUENCE [LARGE SCALE GENOMIC DNA]</scope>
    <source>
        <strain evidence="3 4">SDUM040013</strain>
    </source>
</reference>
<dbReference type="SUPFAM" id="SSF101874">
    <property type="entry name" value="YceI-like"/>
    <property type="match status" value="1"/>
</dbReference>
<evidence type="ECO:0000259" key="2">
    <source>
        <dbReference type="SMART" id="SM00867"/>
    </source>
</evidence>